<feature type="transmembrane region" description="Helical" evidence="2">
    <location>
        <begin position="245"/>
        <end position="265"/>
    </location>
</feature>
<name>A0A2N9JAE1_FAGSY</name>
<proteinExistence type="predicted"/>
<organism evidence="3">
    <name type="scientific">Fagus sylvatica</name>
    <name type="common">Beechnut</name>
    <dbReference type="NCBI Taxonomy" id="28930"/>
    <lineage>
        <taxon>Eukaryota</taxon>
        <taxon>Viridiplantae</taxon>
        <taxon>Streptophyta</taxon>
        <taxon>Embryophyta</taxon>
        <taxon>Tracheophyta</taxon>
        <taxon>Spermatophyta</taxon>
        <taxon>Magnoliopsida</taxon>
        <taxon>eudicotyledons</taxon>
        <taxon>Gunneridae</taxon>
        <taxon>Pentapetalae</taxon>
        <taxon>rosids</taxon>
        <taxon>fabids</taxon>
        <taxon>Fagales</taxon>
        <taxon>Fagaceae</taxon>
        <taxon>Fagus</taxon>
    </lineage>
</organism>
<protein>
    <submittedName>
        <fullName evidence="3">Uncharacterized protein</fullName>
    </submittedName>
</protein>
<keyword evidence="2" id="KW-0472">Membrane</keyword>
<dbReference type="AlphaFoldDB" id="A0A2N9JAE1"/>
<accession>A0A2N9JAE1</accession>
<sequence length="363" mass="37235">MRSAMGTKMRSGTTAAKVAELPQDKVPSLIWTTLTRAIIKNPHPQNEPTPETSIPTRRMDLLMRSEELTRVIGWGPGDPNGLLESQSDEAGEEEGAEGVDMEGDEVLRHGGTRGACGVQVERVVGVGGVPATPRPRLEGDPTPLATPRRRDHPSLPRWLAVEIPAGLEVTHGQACCGGLPCPIPAGLEVTHPCRSRPGVVVGFALPRSAWGGGFALGLLIRWVWVFAVVGWVFAEVVGGGLVDSVVGWVFAVVGWVFVVVGLGLCRGGGLVDSVVGWVFAVVGWVFVVVGLGLCRGGGLVDSVVGLGLCGGGLGLCGGGLGLCGGGFGSLPRPGVVESVAWGGCWVTGSGARPEGGGAVPFGG</sequence>
<evidence type="ECO:0000313" key="3">
    <source>
        <dbReference type="EMBL" id="SPD33615.1"/>
    </source>
</evidence>
<keyword evidence="2" id="KW-0812">Transmembrane</keyword>
<feature type="region of interest" description="Disordered" evidence="1">
    <location>
        <begin position="71"/>
        <end position="99"/>
    </location>
</feature>
<gene>
    <name evidence="3" type="ORF">FSB_LOCUS61497</name>
</gene>
<dbReference type="EMBL" id="OIVN01006463">
    <property type="protein sequence ID" value="SPD33615.1"/>
    <property type="molecule type" value="Genomic_DNA"/>
</dbReference>
<feature type="transmembrane region" description="Helical" evidence="2">
    <location>
        <begin position="304"/>
        <end position="323"/>
    </location>
</feature>
<evidence type="ECO:0000256" key="2">
    <source>
        <dbReference type="SAM" id="Phobius"/>
    </source>
</evidence>
<keyword evidence="2" id="KW-1133">Transmembrane helix</keyword>
<feature type="transmembrane region" description="Helical" evidence="2">
    <location>
        <begin position="213"/>
        <end position="233"/>
    </location>
</feature>
<feature type="transmembrane region" description="Helical" evidence="2">
    <location>
        <begin position="277"/>
        <end position="298"/>
    </location>
</feature>
<evidence type="ECO:0000256" key="1">
    <source>
        <dbReference type="SAM" id="MobiDB-lite"/>
    </source>
</evidence>
<feature type="compositionally biased region" description="Acidic residues" evidence="1">
    <location>
        <begin position="86"/>
        <end position="99"/>
    </location>
</feature>
<reference evidence="3" key="1">
    <citation type="submission" date="2018-02" db="EMBL/GenBank/DDBJ databases">
        <authorList>
            <person name="Cohen D.B."/>
            <person name="Kent A.D."/>
        </authorList>
    </citation>
    <scope>NUCLEOTIDE SEQUENCE</scope>
</reference>
<feature type="region of interest" description="Disordered" evidence="1">
    <location>
        <begin position="127"/>
        <end position="151"/>
    </location>
</feature>